<organism evidence="2 5">
    <name type="scientific">Rothia dentocariosa</name>
    <dbReference type="NCBI Taxonomy" id="2047"/>
    <lineage>
        <taxon>Bacteria</taxon>
        <taxon>Bacillati</taxon>
        <taxon>Actinomycetota</taxon>
        <taxon>Actinomycetes</taxon>
        <taxon>Micrococcales</taxon>
        <taxon>Micrococcaceae</taxon>
        <taxon>Rothia</taxon>
    </lineage>
</organism>
<evidence type="ECO:0000313" key="6">
    <source>
        <dbReference type="Proteomes" id="UP000270988"/>
    </source>
</evidence>
<proteinExistence type="predicted"/>
<evidence type="ECO:0000313" key="1">
    <source>
        <dbReference type="EMBL" id="PAK84608.1"/>
    </source>
</evidence>
<reference evidence="1 4" key="1">
    <citation type="submission" date="2017-04" db="EMBL/GenBank/DDBJ databases">
        <title>Kefir bacterial isolates.</title>
        <authorList>
            <person name="Kim Y."/>
            <person name="Blasche S."/>
            <person name="Patil K.R."/>
        </authorList>
    </citation>
    <scope>NUCLEOTIDE SEQUENCE [LARGE SCALE GENOMIC DNA]</scope>
    <source>
        <strain evidence="1 4">OG2-1</strain>
    </source>
</reference>
<sequence length="54" mass="5929">MGFDPKNIVEQGIDKAKDLVNGKAGKDVVNDEHTSKAEEVVNENVQKITDKFGK</sequence>
<gene>
    <name evidence="1" type="ORF">B8W87_10530</name>
    <name evidence="2" type="ORF">CRM92_10220</name>
    <name evidence="3" type="ORF">NCTC10918_01994</name>
</gene>
<evidence type="ECO:0000313" key="4">
    <source>
        <dbReference type="Proteomes" id="UP000216195"/>
    </source>
</evidence>
<dbReference type="STRING" id="762948.HMPREF0733_10883"/>
<dbReference type="RefSeq" id="WP_070618032.1">
    <property type="nucleotide sequence ID" value="NZ_CAKARO010000024.1"/>
</dbReference>
<dbReference type="AlphaFoldDB" id="A0A2A8D3K8"/>
<dbReference type="EMBL" id="NCWU01000021">
    <property type="protein sequence ID" value="PAK84608.1"/>
    <property type="molecule type" value="Genomic_DNA"/>
</dbReference>
<evidence type="ECO:0000313" key="2">
    <source>
        <dbReference type="EMBL" id="PEN15460.1"/>
    </source>
</evidence>
<dbReference type="Proteomes" id="UP000216195">
    <property type="component" value="Unassembled WGS sequence"/>
</dbReference>
<reference evidence="2" key="2">
    <citation type="submission" date="2017-10" db="EMBL/GenBank/DDBJ databases">
        <title>Kefir isolates.</title>
        <authorList>
            <person name="Kim Y."/>
            <person name="Blasche S."/>
        </authorList>
    </citation>
    <scope>NUCLEOTIDE SEQUENCE [LARGE SCALE GENOMIC DNA]</scope>
    <source>
        <strain evidence="2">OG2-2</strain>
    </source>
</reference>
<evidence type="ECO:0000313" key="5">
    <source>
        <dbReference type="Proteomes" id="UP000219947"/>
    </source>
</evidence>
<dbReference type="Proteomes" id="UP000270988">
    <property type="component" value="Chromosome"/>
</dbReference>
<evidence type="ECO:0000313" key="3">
    <source>
        <dbReference type="EMBL" id="VEJ30710.1"/>
    </source>
</evidence>
<keyword evidence="5" id="KW-1185">Reference proteome</keyword>
<dbReference type="Proteomes" id="UP000219947">
    <property type="component" value="Unassembled WGS sequence"/>
</dbReference>
<name>A0A2A8D3K8_9MICC</name>
<dbReference type="EMBL" id="LR134521">
    <property type="protein sequence ID" value="VEJ30710.1"/>
    <property type="molecule type" value="Genomic_DNA"/>
</dbReference>
<dbReference type="EMBL" id="PDEV01000006">
    <property type="protein sequence ID" value="PEN15460.1"/>
    <property type="molecule type" value="Genomic_DNA"/>
</dbReference>
<protein>
    <submittedName>
        <fullName evidence="2">Ribosome recycling factor</fullName>
    </submittedName>
</protein>
<accession>A0A2A8D3K8</accession>
<reference evidence="3 6" key="3">
    <citation type="submission" date="2018-12" db="EMBL/GenBank/DDBJ databases">
        <authorList>
            <consortium name="Pathogen Informatics"/>
        </authorList>
    </citation>
    <scope>NUCLEOTIDE SEQUENCE [LARGE SCALE GENOMIC DNA]</scope>
    <source>
        <strain evidence="3 6">NCTC10918</strain>
    </source>
</reference>